<name>A0A0Q9XJH3_DROMO</name>
<dbReference type="InParanoid" id="A0A0Q9XJH3"/>
<protein>
    <submittedName>
        <fullName evidence="2">Uncharacterized protein, isoform A</fullName>
    </submittedName>
</protein>
<dbReference type="EMBL" id="CH933808">
    <property type="protein sequence ID" value="KRG05460.1"/>
    <property type="molecule type" value="Genomic_DNA"/>
</dbReference>
<reference evidence="2 3" key="1">
    <citation type="journal article" date="2007" name="Nature">
        <title>Evolution of genes and genomes on the Drosophila phylogeny.</title>
        <authorList>
            <consortium name="Drosophila 12 Genomes Consortium"/>
            <person name="Clark A.G."/>
            <person name="Eisen M.B."/>
            <person name="Smith D.R."/>
            <person name="Bergman C.M."/>
            <person name="Oliver B."/>
            <person name="Markow T.A."/>
            <person name="Kaufman T.C."/>
            <person name="Kellis M."/>
            <person name="Gelbart W."/>
            <person name="Iyer V.N."/>
            <person name="Pollard D.A."/>
            <person name="Sackton T.B."/>
            <person name="Larracuente A.M."/>
            <person name="Singh N.D."/>
            <person name="Abad J.P."/>
            <person name="Abt D.N."/>
            <person name="Adryan B."/>
            <person name="Aguade M."/>
            <person name="Akashi H."/>
            <person name="Anderson W.W."/>
            <person name="Aquadro C.F."/>
            <person name="Ardell D.H."/>
            <person name="Arguello R."/>
            <person name="Artieri C.G."/>
            <person name="Barbash D.A."/>
            <person name="Barker D."/>
            <person name="Barsanti P."/>
            <person name="Batterham P."/>
            <person name="Batzoglou S."/>
            <person name="Begun D."/>
            <person name="Bhutkar A."/>
            <person name="Blanco E."/>
            <person name="Bosak S.A."/>
            <person name="Bradley R.K."/>
            <person name="Brand A.D."/>
            <person name="Brent M.R."/>
            <person name="Brooks A.N."/>
            <person name="Brown R.H."/>
            <person name="Butlin R.K."/>
            <person name="Caggese C."/>
            <person name="Calvi B.R."/>
            <person name="Bernardo de Carvalho A."/>
            <person name="Caspi A."/>
            <person name="Castrezana S."/>
            <person name="Celniker S.E."/>
            <person name="Chang J.L."/>
            <person name="Chapple C."/>
            <person name="Chatterji S."/>
            <person name="Chinwalla A."/>
            <person name="Civetta A."/>
            <person name="Clifton S.W."/>
            <person name="Comeron J.M."/>
            <person name="Costello J.C."/>
            <person name="Coyne J.A."/>
            <person name="Daub J."/>
            <person name="David R.G."/>
            <person name="Delcher A.L."/>
            <person name="Delehaunty K."/>
            <person name="Do C.B."/>
            <person name="Ebling H."/>
            <person name="Edwards K."/>
            <person name="Eickbush T."/>
            <person name="Evans J.D."/>
            <person name="Filipski A."/>
            <person name="Findeiss S."/>
            <person name="Freyhult E."/>
            <person name="Fulton L."/>
            <person name="Fulton R."/>
            <person name="Garcia A.C."/>
            <person name="Gardiner A."/>
            <person name="Garfield D.A."/>
            <person name="Garvin B.E."/>
            <person name="Gibson G."/>
            <person name="Gilbert D."/>
            <person name="Gnerre S."/>
            <person name="Godfrey J."/>
            <person name="Good R."/>
            <person name="Gotea V."/>
            <person name="Gravely B."/>
            <person name="Greenberg A.J."/>
            <person name="Griffiths-Jones S."/>
            <person name="Gross S."/>
            <person name="Guigo R."/>
            <person name="Gustafson E.A."/>
            <person name="Haerty W."/>
            <person name="Hahn M.W."/>
            <person name="Halligan D.L."/>
            <person name="Halpern A.L."/>
            <person name="Halter G.M."/>
            <person name="Han M.V."/>
            <person name="Heger A."/>
            <person name="Hillier L."/>
            <person name="Hinrichs A.S."/>
            <person name="Holmes I."/>
            <person name="Hoskins R.A."/>
            <person name="Hubisz M.J."/>
            <person name="Hultmark D."/>
            <person name="Huntley M.A."/>
            <person name="Jaffe D.B."/>
            <person name="Jagadeeshan S."/>
            <person name="Jeck W.R."/>
            <person name="Johnson J."/>
            <person name="Jones C.D."/>
            <person name="Jordan W.C."/>
            <person name="Karpen G.H."/>
            <person name="Kataoka E."/>
            <person name="Keightley P.D."/>
            <person name="Kheradpour P."/>
            <person name="Kirkness E.F."/>
            <person name="Koerich L.B."/>
            <person name="Kristiansen K."/>
            <person name="Kudrna D."/>
            <person name="Kulathinal R.J."/>
            <person name="Kumar S."/>
            <person name="Kwok R."/>
            <person name="Lander E."/>
            <person name="Langley C.H."/>
            <person name="Lapoint R."/>
            <person name="Lazzaro B.P."/>
            <person name="Lee S.J."/>
            <person name="Levesque L."/>
            <person name="Li R."/>
            <person name="Lin C.F."/>
            <person name="Lin M.F."/>
            <person name="Lindblad-Toh K."/>
            <person name="Llopart A."/>
            <person name="Long M."/>
            <person name="Low L."/>
            <person name="Lozovsky E."/>
            <person name="Lu J."/>
            <person name="Luo M."/>
            <person name="Machado C.A."/>
            <person name="Makalowski W."/>
            <person name="Marzo M."/>
            <person name="Matsuda M."/>
            <person name="Matzkin L."/>
            <person name="McAllister B."/>
            <person name="McBride C.S."/>
            <person name="McKernan B."/>
            <person name="McKernan K."/>
            <person name="Mendez-Lago M."/>
            <person name="Minx P."/>
            <person name="Mollenhauer M.U."/>
            <person name="Montooth K."/>
            <person name="Mount S.M."/>
            <person name="Mu X."/>
            <person name="Myers E."/>
            <person name="Negre B."/>
            <person name="Newfeld S."/>
            <person name="Nielsen R."/>
            <person name="Noor M.A."/>
            <person name="O'Grady P."/>
            <person name="Pachter L."/>
            <person name="Papaceit M."/>
            <person name="Parisi M.J."/>
            <person name="Parisi M."/>
            <person name="Parts L."/>
            <person name="Pedersen J.S."/>
            <person name="Pesole G."/>
            <person name="Phillippy A.M."/>
            <person name="Ponting C.P."/>
            <person name="Pop M."/>
            <person name="Porcelli D."/>
            <person name="Powell J.R."/>
            <person name="Prohaska S."/>
            <person name="Pruitt K."/>
            <person name="Puig M."/>
            <person name="Quesneville H."/>
            <person name="Ram K.R."/>
            <person name="Rand D."/>
            <person name="Rasmussen M.D."/>
            <person name="Reed L.K."/>
            <person name="Reenan R."/>
            <person name="Reily A."/>
            <person name="Remington K.A."/>
            <person name="Rieger T.T."/>
            <person name="Ritchie M.G."/>
            <person name="Robin C."/>
            <person name="Rogers Y.H."/>
            <person name="Rohde C."/>
            <person name="Rozas J."/>
            <person name="Rubenfield M.J."/>
            <person name="Ruiz A."/>
            <person name="Russo S."/>
            <person name="Salzberg S.L."/>
            <person name="Sanchez-Gracia A."/>
            <person name="Saranga D.J."/>
            <person name="Sato H."/>
            <person name="Schaeffer S.W."/>
            <person name="Schatz M.C."/>
            <person name="Schlenke T."/>
            <person name="Schwartz R."/>
            <person name="Segarra C."/>
            <person name="Singh R.S."/>
            <person name="Sirot L."/>
            <person name="Sirota M."/>
            <person name="Sisneros N.B."/>
            <person name="Smith C.D."/>
            <person name="Smith T.F."/>
            <person name="Spieth J."/>
            <person name="Stage D.E."/>
            <person name="Stark A."/>
            <person name="Stephan W."/>
            <person name="Strausberg R.L."/>
            <person name="Strempel S."/>
            <person name="Sturgill D."/>
            <person name="Sutton G."/>
            <person name="Sutton G.G."/>
            <person name="Tao W."/>
            <person name="Teichmann S."/>
            <person name="Tobari Y.N."/>
            <person name="Tomimura Y."/>
            <person name="Tsolas J.M."/>
            <person name="Valente V.L."/>
            <person name="Venter E."/>
            <person name="Venter J.C."/>
            <person name="Vicario S."/>
            <person name="Vieira F.G."/>
            <person name="Vilella A.J."/>
            <person name="Villasante A."/>
            <person name="Walenz B."/>
            <person name="Wang J."/>
            <person name="Wasserman M."/>
            <person name="Watts T."/>
            <person name="Wilson D."/>
            <person name="Wilson R.K."/>
            <person name="Wing R.A."/>
            <person name="Wolfner M.F."/>
            <person name="Wong A."/>
            <person name="Wong G.K."/>
            <person name="Wu C.I."/>
            <person name="Wu G."/>
            <person name="Yamamoto D."/>
            <person name="Yang H.P."/>
            <person name="Yang S.P."/>
            <person name="Yorke J.A."/>
            <person name="Yoshida K."/>
            <person name="Zdobnov E."/>
            <person name="Zhang P."/>
            <person name="Zhang Y."/>
            <person name="Zimin A.V."/>
            <person name="Baldwin J."/>
            <person name="Abdouelleil A."/>
            <person name="Abdulkadir J."/>
            <person name="Abebe A."/>
            <person name="Abera B."/>
            <person name="Abreu J."/>
            <person name="Acer S.C."/>
            <person name="Aftuck L."/>
            <person name="Alexander A."/>
            <person name="An P."/>
            <person name="Anderson E."/>
            <person name="Anderson S."/>
            <person name="Arachi H."/>
            <person name="Azer M."/>
            <person name="Bachantsang P."/>
            <person name="Barry A."/>
            <person name="Bayul T."/>
            <person name="Berlin A."/>
            <person name="Bessette D."/>
            <person name="Bloom T."/>
            <person name="Blye J."/>
            <person name="Boguslavskiy L."/>
            <person name="Bonnet C."/>
            <person name="Boukhgalter B."/>
            <person name="Bourzgui I."/>
            <person name="Brown A."/>
            <person name="Cahill P."/>
            <person name="Channer S."/>
            <person name="Cheshatsang Y."/>
            <person name="Chuda L."/>
            <person name="Citroen M."/>
            <person name="Collymore A."/>
            <person name="Cooke P."/>
            <person name="Costello M."/>
            <person name="D'Aco K."/>
            <person name="Daza R."/>
            <person name="De Haan G."/>
            <person name="DeGray S."/>
            <person name="DeMaso C."/>
            <person name="Dhargay N."/>
            <person name="Dooley K."/>
            <person name="Dooley E."/>
            <person name="Doricent M."/>
            <person name="Dorje P."/>
            <person name="Dorjee K."/>
            <person name="Dupes A."/>
            <person name="Elong R."/>
            <person name="Falk J."/>
            <person name="Farina A."/>
            <person name="Faro S."/>
            <person name="Ferguson D."/>
            <person name="Fisher S."/>
            <person name="Foley C.D."/>
            <person name="Franke A."/>
            <person name="Friedrich D."/>
            <person name="Gadbois L."/>
            <person name="Gearin G."/>
            <person name="Gearin C.R."/>
            <person name="Giannoukos G."/>
            <person name="Goode T."/>
            <person name="Graham J."/>
            <person name="Grandbois E."/>
            <person name="Grewal S."/>
            <person name="Gyaltsen K."/>
            <person name="Hafez N."/>
            <person name="Hagos B."/>
            <person name="Hall J."/>
            <person name="Henson C."/>
            <person name="Hollinger A."/>
            <person name="Honan T."/>
            <person name="Huard M.D."/>
            <person name="Hughes L."/>
            <person name="Hurhula B."/>
            <person name="Husby M.E."/>
            <person name="Kamat A."/>
            <person name="Kanga B."/>
            <person name="Kashin S."/>
            <person name="Khazanovich D."/>
            <person name="Kisner P."/>
            <person name="Lance K."/>
            <person name="Lara M."/>
            <person name="Lee W."/>
            <person name="Lennon N."/>
            <person name="Letendre F."/>
            <person name="LeVine R."/>
            <person name="Lipovsky A."/>
            <person name="Liu X."/>
            <person name="Liu J."/>
            <person name="Liu S."/>
            <person name="Lokyitsang T."/>
            <person name="Lokyitsang Y."/>
            <person name="Lubonja R."/>
            <person name="Lui A."/>
            <person name="MacDonald P."/>
            <person name="Magnisalis V."/>
            <person name="Maru K."/>
            <person name="Matthews C."/>
            <person name="McCusker W."/>
            <person name="McDonough S."/>
            <person name="Mehta T."/>
            <person name="Meldrim J."/>
            <person name="Meneus L."/>
            <person name="Mihai O."/>
            <person name="Mihalev A."/>
            <person name="Mihova T."/>
            <person name="Mittelman R."/>
            <person name="Mlenga V."/>
            <person name="Montmayeur A."/>
            <person name="Mulrain L."/>
            <person name="Navidi A."/>
            <person name="Naylor J."/>
            <person name="Negash T."/>
            <person name="Nguyen T."/>
            <person name="Nguyen N."/>
            <person name="Nicol R."/>
            <person name="Norbu C."/>
            <person name="Norbu N."/>
            <person name="Novod N."/>
            <person name="O'Neill B."/>
            <person name="Osman S."/>
            <person name="Markiewicz E."/>
            <person name="Oyono O.L."/>
            <person name="Patti C."/>
            <person name="Phunkhang P."/>
            <person name="Pierre F."/>
            <person name="Priest M."/>
            <person name="Raghuraman S."/>
            <person name="Rege F."/>
            <person name="Reyes R."/>
            <person name="Rise C."/>
            <person name="Rogov P."/>
            <person name="Ross K."/>
            <person name="Ryan E."/>
            <person name="Settipalli S."/>
            <person name="Shea T."/>
            <person name="Sherpa N."/>
            <person name="Shi L."/>
            <person name="Shih D."/>
            <person name="Sparrow T."/>
            <person name="Spaulding J."/>
            <person name="Stalker J."/>
            <person name="Stange-Thomann N."/>
            <person name="Stavropoulos S."/>
            <person name="Stone C."/>
            <person name="Strader C."/>
            <person name="Tesfaye S."/>
            <person name="Thomson T."/>
            <person name="Thoulutsang Y."/>
            <person name="Thoulutsang D."/>
            <person name="Topham K."/>
            <person name="Topping I."/>
            <person name="Tsamla T."/>
            <person name="Vassiliev H."/>
            <person name="Vo A."/>
            <person name="Wangchuk T."/>
            <person name="Wangdi T."/>
            <person name="Weiand M."/>
            <person name="Wilkinson J."/>
            <person name="Wilson A."/>
            <person name="Yadav S."/>
            <person name="Young G."/>
            <person name="Yu Q."/>
            <person name="Zembek L."/>
            <person name="Zhong D."/>
            <person name="Zimmer A."/>
            <person name="Zwirko Z."/>
            <person name="Jaffe D.B."/>
            <person name="Alvarez P."/>
            <person name="Brockman W."/>
            <person name="Butler J."/>
            <person name="Chin C."/>
            <person name="Gnerre S."/>
            <person name="Grabherr M."/>
            <person name="Kleber M."/>
            <person name="Mauceli E."/>
            <person name="MacCallum I."/>
        </authorList>
    </citation>
    <scope>NUCLEOTIDE SEQUENCE [LARGE SCALE GENOMIC DNA]</scope>
    <source>
        <strain evidence="3">Tucson 15081-1352.22</strain>
    </source>
</reference>
<feature type="signal peptide" evidence="1">
    <location>
        <begin position="1"/>
        <end position="25"/>
    </location>
</feature>
<dbReference type="AlphaFoldDB" id="A0A0Q9XJH3"/>
<organism evidence="2 3">
    <name type="scientific">Drosophila mojavensis</name>
    <name type="common">Fruit fly</name>
    <dbReference type="NCBI Taxonomy" id="7230"/>
    <lineage>
        <taxon>Eukaryota</taxon>
        <taxon>Metazoa</taxon>
        <taxon>Ecdysozoa</taxon>
        <taxon>Arthropoda</taxon>
        <taxon>Hexapoda</taxon>
        <taxon>Insecta</taxon>
        <taxon>Pterygota</taxon>
        <taxon>Neoptera</taxon>
        <taxon>Endopterygota</taxon>
        <taxon>Diptera</taxon>
        <taxon>Brachycera</taxon>
        <taxon>Muscomorpha</taxon>
        <taxon>Ephydroidea</taxon>
        <taxon>Drosophilidae</taxon>
        <taxon>Drosophila</taxon>
    </lineage>
</organism>
<dbReference type="Proteomes" id="UP000009192">
    <property type="component" value="Unassembled WGS sequence"/>
</dbReference>
<feature type="chain" id="PRO_5006388016" evidence="1">
    <location>
        <begin position="26"/>
        <end position="152"/>
    </location>
</feature>
<dbReference type="OrthoDB" id="7866453at2759"/>
<evidence type="ECO:0000313" key="3">
    <source>
        <dbReference type="Proteomes" id="UP000009192"/>
    </source>
</evidence>
<keyword evidence="3" id="KW-1185">Reference proteome</keyword>
<dbReference type="KEGG" id="dmo:Dmoj_GI26820"/>
<evidence type="ECO:0000313" key="2">
    <source>
        <dbReference type="EMBL" id="KRG05460.1"/>
    </source>
</evidence>
<proteinExistence type="predicted"/>
<accession>A0A0Q9XJH3</accession>
<sequence length="152" mass="17295">MAAFPGLVLRMVFMLVLIFRLGSDAQCVDCETHWSSQCKPNVSGHYCMPGTLISSKGQAYWDEPKTLSQYVNCMPPGYVVGFVHGWCCFWSKKFGCQAAVHPHVYQSGNTFKFCQRCQTLCKCSSATKLLPSNSHNYHTFRYILFILFQILK</sequence>
<gene>
    <name evidence="2" type="primary">Dmoj\GI26820</name>
    <name evidence="2" type="ORF">Dmoj_GI26820</name>
</gene>
<keyword evidence="1" id="KW-0732">Signal</keyword>
<evidence type="ECO:0000256" key="1">
    <source>
        <dbReference type="SAM" id="SignalP"/>
    </source>
</evidence>